<reference evidence="1" key="1">
    <citation type="submission" date="2023-07" db="EMBL/GenBank/DDBJ databases">
        <title>Black Yeasts Isolated from many extreme environments.</title>
        <authorList>
            <person name="Coleine C."/>
            <person name="Stajich J.E."/>
            <person name="Selbmann L."/>
        </authorList>
    </citation>
    <scope>NUCLEOTIDE SEQUENCE</scope>
    <source>
        <strain evidence="1">CCFEE 5714</strain>
    </source>
</reference>
<name>A0ACC3N7C9_9PEZI</name>
<sequence>MAVKLVRGAYIGSDPREAIHDTKKDTDDNYNGIVRDVLTGSNLGRSSDGQLPKTELFVAGHNPNSVAAAMNLVQSLREQGKLKTTPDFGQLQGMADELGCSVVQKCSDLKRKTYKTACSSLSDEL</sequence>
<dbReference type="Proteomes" id="UP001281147">
    <property type="component" value="Unassembled WGS sequence"/>
</dbReference>
<keyword evidence="2" id="KW-1185">Reference proteome</keyword>
<accession>A0ACC3N7C9</accession>
<gene>
    <name evidence="1" type="primary">PUT1_3</name>
    <name evidence="1" type="ORF">LTR37_009651</name>
</gene>
<evidence type="ECO:0000313" key="1">
    <source>
        <dbReference type="EMBL" id="KAK3711472.1"/>
    </source>
</evidence>
<protein>
    <submittedName>
        <fullName evidence="1">Proline dehydrogenase</fullName>
    </submittedName>
</protein>
<dbReference type="EMBL" id="JAUTXU010000076">
    <property type="protein sequence ID" value="KAK3711472.1"/>
    <property type="molecule type" value="Genomic_DNA"/>
</dbReference>
<comment type="caution">
    <text evidence="1">The sequence shown here is derived from an EMBL/GenBank/DDBJ whole genome shotgun (WGS) entry which is preliminary data.</text>
</comment>
<evidence type="ECO:0000313" key="2">
    <source>
        <dbReference type="Proteomes" id="UP001281147"/>
    </source>
</evidence>
<proteinExistence type="predicted"/>
<organism evidence="1 2">
    <name type="scientific">Vermiconidia calcicola</name>
    <dbReference type="NCBI Taxonomy" id="1690605"/>
    <lineage>
        <taxon>Eukaryota</taxon>
        <taxon>Fungi</taxon>
        <taxon>Dikarya</taxon>
        <taxon>Ascomycota</taxon>
        <taxon>Pezizomycotina</taxon>
        <taxon>Dothideomycetes</taxon>
        <taxon>Dothideomycetidae</taxon>
        <taxon>Mycosphaerellales</taxon>
        <taxon>Extremaceae</taxon>
        <taxon>Vermiconidia</taxon>
    </lineage>
</organism>